<dbReference type="AlphaFoldDB" id="A0A9I9DZH4"/>
<dbReference type="PANTHER" id="PTHR46250">
    <property type="entry name" value="MYB/SANT-LIKE DNA-BINDING DOMAIN PROTEIN-RELATED"/>
    <property type="match status" value="1"/>
</dbReference>
<proteinExistence type="predicted"/>
<protein>
    <recommendedName>
        <fullName evidence="2">Retrotransposon protein</fullName>
    </recommendedName>
</protein>
<dbReference type="EnsemblPlants" id="MELO3C026040.2.1">
    <property type="protein sequence ID" value="MELO3C026040.2.1"/>
    <property type="gene ID" value="MELO3C026040.2"/>
</dbReference>
<evidence type="ECO:0000313" key="1">
    <source>
        <dbReference type="EnsemblPlants" id="MELO3C026040.2.1"/>
    </source>
</evidence>
<reference evidence="1" key="1">
    <citation type="submission" date="2023-03" db="UniProtKB">
        <authorList>
            <consortium name="EnsemblPlants"/>
        </authorList>
    </citation>
    <scope>IDENTIFICATION</scope>
</reference>
<accession>A0A9I9DZH4</accession>
<evidence type="ECO:0008006" key="2">
    <source>
        <dbReference type="Google" id="ProtNLM"/>
    </source>
</evidence>
<name>A0A9I9DZH4_CUCME</name>
<dbReference type="PANTHER" id="PTHR46250:SF18">
    <property type="entry name" value="MYB_SANT-LIKE DOMAIN-CONTAINING PROTEIN"/>
    <property type="match status" value="1"/>
</dbReference>
<dbReference type="Gramene" id="MELO3C026040.2.1">
    <property type="protein sequence ID" value="MELO3C026040.2.1"/>
    <property type="gene ID" value="MELO3C026040.2"/>
</dbReference>
<sequence length="106" mass="12105">MVEKLPGCRVRATIVIDSRINIFKQIFQTIEEMRGPACSGFGWNDDAKCIIVEKKVFENWSHPAAKGLLNKHFSYYDELAYVFDRDRTTGRFAEIFVDVGSNEPVG</sequence>
<organism evidence="1">
    <name type="scientific">Cucumis melo</name>
    <name type="common">Muskmelon</name>
    <dbReference type="NCBI Taxonomy" id="3656"/>
    <lineage>
        <taxon>Eukaryota</taxon>
        <taxon>Viridiplantae</taxon>
        <taxon>Streptophyta</taxon>
        <taxon>Embryophyta</taxon>
        <taxon>Tracheophyta</taxon>
        <taxon>Spermatophyta</taxon>
        <taxon>Magnoliopsida</taxon>
        <taxon>eudicotyledons</taxon>
        <taxon>Gunneridae</taxon>
        <taxon>Pentapetalae</taxon>
        <taxon>rosids</taxon>
        <taxon>fabids</taxon>
        <taxon>Cucurbitales</taxon>
        <taxon>Cucurbitaceae</taxon>
        <taxon>Benincaseae</taxon>
        <taxon>Cucumis</taxon>
    </lineage>
</organism>